<dbReference type="Pfam" id="PF00128">
    <property type="entry name" value="Alpha-amylase"/>
    <property type="match status" value="1"/>
</dbReference>
<dbReference type="PANTHER" id="PTHR10357">
    <property type="entry name" value="ALPHA-AMYLASE FAMILY MEMBER"/>
    <property type="match status" value="1"/>
</dbReference>
<evidence type="ECO:0000313" key="4">
    <source>
        <dbReference type="Proteomes" id="UP000306791"/>
    </source>
</evidence>
<dbReference type="InterPro" id="IPR006047">
    <property type="entry name" value="GH13_cat_dom"/>
</dbReference>
<proteinExistence type="predicted"/>
<feature type="domain" description="Glycosyl hydrolase family 13 catalytic" evidence="2">
    <location>
        <begin position="50"/>
        <end position="496"/>
    </location>
</feature>
<feature type="chain" id="PRO_5045621172" evidence="1">
    <location>
        <begin position="32"/>
        <end position="603"/>
    </location>
</feature>
<dbReference type="SUPFAM" id="SSF51445">
    <property type="entry name" value="(Trans)glycosidases"/>
    <property type="match status" value="1"/>
</dbReference>
<reference evidence="3 4" key="1">
    <citation type="submission" date="2019-05" db="EMBL/GenBank/DDBJ databases">
        <title>Microbulbifer harenosus sp. nov., an alginate-degrading bacterium isolated from coastal sand.</title>
        <authorList>
            <person name="Huang H."/>
            <person name="Mo K."/>
            <person name="Bao S."/>
        </authorList>
    </citation>
    <scope>NUCLEOTIDE SEQUENCE [LARGE SCALE GENOMIC DNA]</scope>
    <source>
        <strain evidence="3 4">HB161719</strain>
    </source>
</reference>
<keyword evidence="1" id="KW-0732">Signal</keyword>
<organism evidence="3 4">
    <name type="scientific">Microbulbifer harenosus</name>
    <dbReference type="NCBI Taxonomy" id="2576840"/>
    <lineage>
        <taxon>Bacteria</taxon>
        <taxon>Pseudomonadati</taxon>
        <taxon>Pseudomonadota</taxon>
        <taxon>Gammaproteobacteria</taxon>
        <taxon>Cellvibrionales</taxon>
        <taxon>Microbulbiferaceae</taxon>
        <taxon>Microbulbifer</taxon>
    </lineage>
</organism>
<keyword evidence="4" id="KW-1185">Reference proteome</keyword>
<evidence type="ECO:0000259" key="2">
    <source>
        <dbReference type="SMART" id="SM00642"/>
    </source>
</evidence>
<gene>
    <name evidence="3" type="ORF">FDY93_14150</name>
</gene>
<dbReference type="SMART" id="SM00642">
    <property type="entry name" value="Aamy"/>
    <property type="match status" value="1"/>
</dbReference>
<evidence type="ECO:0000313" key="3">
    <source>
        <dbReference type="EMBL" id="TLM76103.1"/>
    </source>
</evidence>
<dbReference type="EMBL" id="VANI01000015">
    <property type="protein sequence ID" value="TLM76103.1"/>
    <property type="molecule type" value="Genomic_DNA"/>
</dbReference>
<name>A0ABY2UEY4_9GAMM</name>
<comment type="caution">
    <text evidence="3">The sequence shown here is derived from an EMBL/GenBank/DDBJ whole genome shotgun (WGS) entry which is preliminary data.</text>
</comment>
<accession>A0ABY2UEY4</accession>
<protein>
    <submittedName>
        <fullName evidence="3">Alpha-amylase</fullName>
    </submittedName>
</protein>
<sequence>MNLSNTATMLRLSVALVLLLGCGQLATQAMAQTAAKAPLEFSWDNASVYFLFVDRFRNGDPGNDQNYNRKTDYGSALKNAATFHGGDIAGVIEKLEDGYFQRLGVSAIWVTGVYEQMHGWVGGGSRNDFPHYGYHGYYPMDFTSMDRNFGTVEEFRRFVDLAHGQGIRVIMDAGLNHPGYNTLLDAVQLGFGDVGLDEASAREHREGFDYLELFQLSEKHQRDRWWGDDWTRAPDEVDKDLLTESIYGLPDFRTESTQPVAIPDFLRRKWQQEGDATPWVNPSAVPYRRDQPLAPADYVIQWLAAWVREFGIDGFRCDVIDNVDAQRWQQLHQAANAALSQWRRAHPESLASQWRDDFWMTGDVWDSDIRFYPQYAELGFDSIVNFTFPKSGDLSRIGDIWQQYADQLNSRADWSTLSFLNNTYKRDTNPADSIDLGTSLLLAPGAVQIFYGDEVARKADDLGDISDPIQNYRSDYNWDNQDLAVLAHWQKLGQFRRRHLAVGAGAQVRIAEQTFARVHAASGDKVIIKLSDRARDRVAVGDTFADGTRLRNAYTGEVQPVRDGYAKFRVLNRVLLLEALPSNTLGIEENTLNIGHVLEKENQ</sequence>
<evidence type="ECO:0000256" key="1">
    <source>
        <dbReference type="SAM" id="SignalP"/>
    </source>
</evidence>
<dbReference type="Proteomes" id="UP000306791">
    <property type="component" value="Unassembled WGS sequence"/>
</dbReference>
<dbReference type="InterPro" id="IPR017853">
    <property type="entry name" value="GH"/>
</dbReference>
<dbReference type="RefSeq" id="WP_138236407.1">
    <property type="nucleotide sequence ID" value="NZ_CP185860.1"/>
</dbReference>
<dbReference type="PANTHER" id="PTHR10357:SF209">
    <property type="entry name" value="PERIPLASMIC ALPHA-AMYLASE"/>
    <property type="match status" value="1"/>
</dbReference>
<feature type="signal peptide" evidence="1">
    <location>
        <begin position="1"/>
        <end position="31"/>
    </location>
</feature>
<dbReference type="Gene3D" id="3.20.20.80">
    <property type="entry name" value="Glycosidases"/>
    <property type="match status" value="2"/>
</dbReference>